<name>J9CVJ5_9ZZZZ</name>
<sequence>MLHNGAWKYRAILLMKGYPTIHSQMLKTSLNVTAIKSYGKRKLFP</sequence>
<dbReference type="AlphaFoldDB" id="J9CVJ5"/>
<reference evidence="1" key="1">
    <citation type="journal article" date="2012" name="PLoS ONE">
        <title>Gene sets for utilization of primary and secondary nutrition supplies in the distal gut of endangered iberian lynx.</title>
        <authorList>
            <person name="Alcaide M."/>
            <person name="Messina E."/>
            <person name="Richter M."/>
            <person name="Bargiela R."/>
            <person name="Peplies J."/>
            <person name="Huws S.A."/>
            <person name="Newbold C.J."/>
            <person name="Golyshin P.N."/>
            <person name="Simon M.A."/>
            <person name="Lopez G."/>
            <person name="Yakimov M.M."/>
            <person name="Ferrer M."/>
        </authorList>
    </citation>
    <scope>NUCLEOTIDE SEQUENCE</scope>
</reference>
<evidence type="ECO:0000313" key="1">
    <source>
        <dbReference type="EMBL" id="EJX04241.1"/>
    </source>
</evidence>
<comment type="caution">
    <text evidence="1">The sequence shown here is derived from an EMBL/GenBank/DDBJ whole genome shotgun (WGS) entry which is preliminary data.</text>
</comment>
<protein>
    <submittedName>
        <fullName evidence="1">Uncharacterized protein</fullName>
    </submittedName>
</protein>
<proteinExistence type="predicted"/>
<gene>
    <name evidence="1" type="ORF">EVA_07643</name>
</gene>
<accession>J9CVJ5</accession>
<organism evidence="1">
    <name type="scientific">gut metagenome</name>
    <dbReference type="NCBI Taxonomy" id="749906"/>
    <lineage>
        <taxon>unclassified sequences</taxon>
        <taxon>metagenomes</taxon>
        <taxon>organismal metagenomes</taxon>
    </lineage>
</organism>
<dbReference type="EMBL" id="AMCI01001879">
    <property type="protein sequence ID" value="EJX04241.1"/>
    <property type="molecule type" value="Genomic_DNA"/>
</dbReference>